<gene>
    <name evidence="1" type="ORF">C882_3772</name>
</gene>
<accession>K9H2W2</accession>
<keyword evidence="2" id="KW-1185">Reference proteome</keyword>
<reference evidence="1 2" key="1">
    <citation type="journal article" date="2013" name="Genome Announc.">
        <title>Draft Genome Sequence of an Alphaproteobacterium, Caenispirillum salinarum AK4(T), Isolated from a Solar Saltern.</title>
        <authorList>
            <person name="Khatri I."/>
            <person name="Singh A."/>
            <person name="Korpole S."/>
            <person name="Pinnaka A.K."/>
            <person name="Subramanian S."/>
        </authorList>
    </citation>
    <scope>NUCLEOTIDE SEQUENCE [LARGE SCALE GENOMIC DNA]</scope>
    <source>
        <strain evidence="1 2">AK4</strain>
    </source>
</reference>
<dbReference type="AlphaFoldDB" id="K9H2W2"/>
<dbReference type="InterPro" id="IPR036748">
    <property type="entry name" value="MTH938-like_sf"/>
</dbReference>
<dbReference type="SUPFAM" id="SSF64076">
    <property type="entry name" value="MTH938-like"/>
    <property type="match status" value="1"/>
</dbReference>
<dbReference type="CDD" id="cd00248">
    <property type="entry name" value="Mth938-like"/>
    <property type="match status" value="1"/>
</dbReference>
<evidence type="ECO:0000313" key="1">
    <source>
        <dbReference type="EMBL" id="EKV31399.1"/>
    </source>
</evidence>
<dbReference type="EMBL" id="ANHY01000006">
    <property type="protein sequence ID" value="EKV31399.1"/>
    <property type="molecule type" value="Genomic_DNA"/>
</dbReference>
<dbReference type="PANTHER" id="PTHR21192">
    <property type="entry name" value="NUCLEAR PROTEIN E3-3"/>
    <property type="match status" value="1"/>
</dbReference>
<name>K9H2W2_9PROT</name>
<dbReference type="Gene3D" id="3.40.1230.10">
    <property type="entry name" value="MTH938-like"/>
    <property type="match status" value="1"/>
</dbReference>
<comment type="caution">
    <text evidence="1">The sequence shown here is derived from an EMBL/GenBank/DDBJ whole genome shotgun (WGS) entry which is preliminary data.</text>
</comment>
<dbReference type="Pfam" id="PF04430">
    <property type="entry name" value="DUF498"/>
    <property type="match status" value="1"/>
</dbReference>
<organism evidence="1 2">
    <name type="scientific">Caenispirillum salinarum AK4</name>
    <dbReference type="NCBI Taxonomy" id="1238182"/>
    <lineage>
        <taxon>Bacteria</taxon>
        <taxon>Pseudomonadati</taxon>
        <taxon>Pseudomonadota</taxon>
        <taxon>Alphaproteobacteria</taxon>
        <taxon>Rhodospirillales</taxon>
        <taxon>Novispirillaceae</taxon>
        <taxon>Caenispirillum</taxon>
    </lineage>
</organism>
<dbReference type="RefSeq" id="WP_009539880.1">
    <property type="nucleotide sequence ID" value="NZ_ANHY01000006.1"/>
</dbReference>
<dbReference type="OrthoDB" id="7351393at2"/>
<dbReference type="STRING" id="1238182.C882_3772"/>
<protein>
    <recommendedName>
        <fullName evidence="3">Mth938-like domain-containing protein</fullName>
    </recommendedName>
</protein>
<dbReference type="PATRIC" id="fig|1238182.3.peg.1435"/>
<dbReference type="eggNOG" id="COG3737">
    <property type="taxonomic scope" value="Bacteria"/>
</dbReference>
<proteinExistence type="predicted"/>
<evidence type="ECO:0000313" key="2">
    <source>
        <dbReference type="Proteomes" id="UP000009881"/>
    </source>
</evidence>
<sequence length="125" mass="13603">MDVTPLIPRDRKLIQKYGDGRFQITGESYEGSVIVFPHKVVPWPVAEAGQMTAESLEAVVEEAAGVEILLVGCGRYMAPIPDSLRRHIKEHAGATIDPMDTGAACRTYNVLLSEERRVAAALIAV</sequence>
<dbReference type="InterPro" id="IPR007523">
    <property type="entry name" value="NDUFAF3/AAMDC"/>
</dbReference>
<evidence type="ECO:0008006" key="3">
    <source>
        <dbReference type="Google" id="ProtNLM"/>
    </source>
</evidence>
<dbReference type="PANTHER" id="PTHR21192:SF2">
    <property type="entry name" value="NADH DEHYDROGENASE [UBIQUINONE] 1 ALPHA SUBCOMPLEX ASSEMBLY FACTOR 3"/>
    <property type="match status" value="1"/>
</dbReference>
<dbReference type="Proteomes" id="UP000009881">
    <property type="component" value="Unassembled WGS sequence"/>
</dbReference>